<reference evidence="1 2" key="1">
    <citation type="submission" date="2024-02" db="EMBL/GenBank/DDBJ databases">
        <title>Deinococcus aluminii NBRC 112889.</title>
        <authorList>
            <person name="Ichikawa N."/>
            <person name="Katano-Makiyama Y."/>
            <person name="Hidaka K."/>
        </authorList>
    </citation>
    <scope>NUCLEOTIDE SEQUENCE [LARGE SCALE GENOMIC DNA]</scope>
    <source>
        <strain evidence="1 2">NBRC 112889</strain>
    </source>
</reference>
<accession>A0ABP9XFJ5</accession>
<gene>
    <name evidence="1" type="ORF">Dalu01_02532</name>
</gene>
<protein>
    <submittedName>
        <fullName evidence="1">Uncharacterized protein</fullName>
    </submittedName>
</protein>
<keyword evidence="2" id="KW-1185">Reference proteome</keyword>
<proteinExistence type="predicted"/>
<name>A0ABP9XFJ5_9DEIO</name>
<comment type="caution">
    <text evidence="1">The sequence shown here is derived from an EMBL/GenBank/DDBJ whole genome shotgun (WGS) entry which is preliminary data.</text>
</comment>
<dbReference type="RefSeq" id="WP_345455179.1">
    <property type="nucleotide sequence ID" value="NZ_BAABRV010000006.1"/>
</dbReference>
<dbReference type="Proteomes" id="UP001404956">
    <property type="component" value="Unassembled WGS sequence"/>
</dbReference>
<evidence type="ECO:0000313" key="1">
    <source>
        <dbReference type="EMBL" id="GAA5534124.1"/>
    </source>
</evidence>
<sequence>MTKLLRDIVRLETQHSPVTYGHLNVPAPRRELPMFLHNLRLKGLIEFDSQFTPRDQAPITLTEAGRELAAQPYLVEVTLHTPEDGEVQVLFHLNTGEIQPERAADLTWTKVLLKAKDMDIVKFRWQDFQRAVHFREGAAPTPRHFARAKKTPRLGHRHPSLQESRRLSYQAAVAWPGKHLVVRGPYDAQWTELAQHIPGHRWSEHDQADLFPVTSDQTLLQVLTGSIHHHLLSPEDRREIEELNEIYARRTT</sequence>
<evidence type="ECO:0000313" key="2">
    <source>
        <dbReference type="Proteomes" id="UP001404956"/>
    </source>
</evidence>
<dbReference type="EMBL" id="BAABRV010000006">
    <property type="protein sequence ID" value="GAA5534124.1"/>
    <property type="molecule type" value="Genomic_DNA"/>
</dbReference>
<organism evidence="1 2">
    <name type="scientific">Deinococcus aluminii</name>
    <dbReference type="NCBI Taxonomy" id="1656885"/>
    <lineage>
        <taxon>Bacteria</taxon>
        <taxon>Thermotogati</taxon>
        <taxon>Deinococcota</taxon>
        <taxon>Deinococci</taxon>
        <taxon>Deinococcales</taxon>
        <taxon>Deinococcaceae</taxon>
        <taxon>Deinococcus</taxon>
    </lineage>
</organism>